<feature type="chain" id="PRO_5039908373" evidence="1">
    <location>
        <begin position="20"/>
        <end position="72"/>
    </location>
</feature>
<evidence type="ECO:0000256" key="1">
    <source>
        <dbReference type="SAM" id="SignalP"/>
    </source>
</evidence>
<accession>A0A9J6BFV1</accession>
<name>A0A9J6BFV1_POLVA</name>
<sequence>MKASIGILVIFCCISLYFAHPASDSTNREASTNMSKNTSNTLLDTNLVVPEPENKTSSADDCSLRFFCVITR</sequence>
<evidence type="ECO:0000313" key="2">
    <source>
        <dbReference type="EMBL" id="KAG5668653.1"/>
    </source>
</evidence>
<protein>
    <submittedName>
        <fullName evidence="2">Uncharacterized protein</fullName>
    </submittedName>
</protein>
<organism evidence="2 3">
    <name type="scientific">Polypedilum vanderplanki</name>
    <name type="common">Sleeping chironomid midge</name>
    <dbReference type="NCBI Taxonomy" id="319348"/>
    <lineage>
        <taxon>Eukaryota</taxon>
        <taxon>Metazoa</taxon>
        <taxon>Ecdysozoa</taxon>
        <taxon>Arthropoda</taxon>
        <taxon>Hexapoda</taxon>
        <taxon>Insecta</taxon>
        <taxon>Pterygota</taxon>
        <taxon>Neoptera</taxon>
        <taxon>Endopterygota</taxon>
        <taxon>Diptera</taxon>
        <taxon>Nematocera</taxon>
        <taxon>Chironomoidea</taxon>
        <taxon>Chironomidae</taxon>
        <taxon>Chironominae</taxon>
        <taxon>Polypedilum</taxon>
        <taxon>Polypedilum</taxon>
    </lineage>
</organism>
<dbReference type="AlphaFoldDB" id="A0A9J6BFV1"/>
<dbReference type="EMBL" id="JADBJN010000004">
    <property type="protein sequence ID" value="KAG5668653.1"/>
    <property type="molecule type" value="Genomic_DNA"/>
</dbReference>
<proteinExistence type="predicted"/>
<comment type="caution">
    <text evidence="2">The sequence shown here is derived from an EMBL/GenBank/DDBJ whole genome shotgun (WGS) entry which is preliminary data.</text>
</comment>
<feature type="signal peptide" evidence="1">
    <location>
        <begin position="1"/>
        <end position="19"/>
    </location>
</feature>
<keyword evidence="3" id="KW-1185">Reference proteome</keyword>
<dbReference type="Proteomes" id="UP001107558">
    <property type="component" value="Chromosome 4"/>
</dbReference>
<keyword evidence="1" id="KW-0732">Signal</keyword>
<gene>
    <name evidence="2" type="ORF">PVAND_016587</name>
</gene>
<evidence type="ECO:0000313" key="3">
    <source>
        <dbReference type="Proteomes" id="UP001107558"/>
    </source>
</evidence>
<reference evidence="2" key="1">
    <citation type="submission" date="2021-03" db="EMBL/GenBank/DDBJ databases">
        <title>Chromosome level genome of the anhydrobiotic midge Polypedilum vanderplanki.</title>
        <authorList>
            <person name="Yoshida Y."/>
            <person name="Kikawada T."/>
            <person name="Gusev O."/>
        </authorList>
    </citation>
    <scope>NUCLEOTIDE SEQUENCE</scope>
    <source>
        <strain evidence="2">NIAS01</strain>
        <tissue evidence="2">Whole body or cell culture</tissue>
    </source>
</reference>